<dbReference type="InterPro" id="IPR038286">
    <property type="entry name" value="IPK_sf"/>
</dbReference>
<evidence type="ECO:0000313" key="2">
    <source>
        <dbReference type="Proteomes" id="UP001201812"/>
    </source>
</evidence>
<gene>
    <name evidence="1" type="ORF">DdX_19102</name>
</gene>
<evidence type="ECO:0000313" key="1">
    <source>
        <dbReference type="EMBL" id="KAI1696325.1"/>
    </source>
</evidence>
<name>A0AAD4QUE5_9BILA</name>
<dbReference type="InterPro" id="IPR021109">
    <property type="entry name" value="Peptidase_aspartic_dom_sf"/>
</dbReference>
<comment type="caution">
    <text evidence="1">The sequence shown here is derived from an EMBL/GenBank/DDBJ whole genome shotgun (WGS) entry which is preliminary data.</text>
</comment>
<accession>A0AAD4QUE5</accession>
<reference evidence="1" key="1">
    <citation type="submission" date="2022-01" db="EMBL/GenBank/DDBJ databases">
        <title>Genome Sequence Resource for Two Populations of Ditylenchus destructor, the Migratory Endoparasitic Phytonematode.</title>
        <authorList>
            <person name="Zhang H."/>
            <person name="Lin R."/>
            <person name="Xie B."/>
        </authorList>
    </citation>
    <scope>NUCLEOTIDE SEQUENCE</scope>
    <source>
        <strain evidence="1">BazhouSP</strain>
    </source>
</reference>
<organism evidence="1 2">
    <name type="scientific">Ditylenchus destructor</name>
    <dbReference type="NCBI Taxonomy" id="166010"/>
    <lineage>
        <taxon>Eukaryota</taxon>
        <taxon>Metazoa</taxon>
        <taxon>Ecdysozoa</taxon>
        <taxon>Nematoda</taxon>
        <taxon>Chromadorea</taxon>
        <taxon>Rhabditida</taxon>
        <taxon>Tylenchina</taxon>
        <taxon>Tylenchomorpha</taxon>
        <taxon>Sphaerularioidea</taxon>
        <taxon>Anguinidae</taxon>
        <taxon>Anguininae</taxon>
        <taxon>Ditylenchus</taxon>
    </lineage>
</organism>
<dbReference type="Gene3D" id="3.30.470.160">
    <property type="entry name" value="Inositol polyphosphate kinase"/>
    <property type="match status" value="1"/>
</dbReference>
<sequence>MYFQVIGSSILILFDNTKVGAWLIDFGKTVELEGIKIDHEKPNSSTCVDQNKNTSEWRLMKDTFKIGSVSGNVSIKVEEDRDWIALLGGTMGLSAFSSSIDNSSGLNFVDQLGKMGVNSPVSFAARNNSYNHHLTIGGLDSENCYTDWAFAPNIANYSTLYQYQRQLRYGFNGSSIDATDPKGAVIASVNSNVAIFVKRSEFQLYATDNIREIFVNASGGVWNDTIEEWTVPCNGSLSGNVVLNVNGSGRVVFTPSDYIAFKSWYIREGDDYDNNSGYYIEACIVDVGMAYSYWIEEYLHVDEFILAGYSFYRNHCLAHNYKTGEFGIATSVNNDGIKYY</sequence>
<dbReference type="SUPFAM" id="SSF56104">
    <property type="entry name" value="SAICAR synthase-like"/>
    <property type="match status" value="1"/>
</dbReference>
<dbReference type="AlphaFoldDB" id="A0AAD4QUE5"/>
<dbReference type="Gene3D" id="2.40.70.10">
    <property type="entry name" value="Acid Proteases"/>
    <property type="match status" value="1"/>
</dbReference>
<dbReference type="EMBL" id="JAKKPZ010000334">
    <property type="protein sequence ID" value="KAI1696325.1"/>
    <property type="molecule type" value="Genomic_DNA"/>
</dbReference>
<dbReference type="Proteomes" id="UP001201812">
    <property type="component" value="Unassembled WGS sequence"/>
</dbReference>
<protein>
    <submittedName>
        <fullName evidence="1">Inositol-trisphosphate 3-kinase A isoform X1</fullName>
    </submittedName>
</protein>
<dbReference type="SUPFAM" id="SSF50630">
    <property type="entry name" value="Acid proteases"/>
    <property type="match status" value="1"/>
</dbReference>
<keyword evidence="2" id="KW-1185">Reference proteome</keyword>
<proteinExistence type="predicted"/>